<dbReference type="HOGENOM" id="CLU_1105407_0_0_9"/>
<feature type="domain" description="DnaB/C C-terminal" evidence="3">
    <location>
        <begin position="125"/>
        <end position="196"/>
    </location>
</feature>
<dbReference type="PANTHER" id="PTHR37293">
    <property type="entry name" value="PHAGE REPLICATION PROTEIN-RELATED"/>
    <property type="match status" value="1"/>
</dbReference>
<dbReference type="Proteomes" id="UP000031829">
    <property type="component" value="Chromosome"/>
</dbReference>
<dbReference type="KEGG" id="bmeg:BG04_1469"/>
<evidence type="ECO:0000313" key="4">
    <source>
        <dbReference type="EMBL" id="AJI23571.1"/>
    </source>
</evidence>
<accession>A0A0B6AJ77</accession>
<organism evidence="4 5">
    <name type="scientific">Priestia megaterium (strain ATCC 14581 / DSM 32 / CCUG 1817 / JCM 2506 / NBRC 15308 / NCIMB 9376 / NCTC 10342 / NRRL B-14308 / VKM B-512 / Ford 19)</name>
    <name type="common">Bacillus megaterium</name>
    <dbReference type="NCBI Taxonomy" id="1348623"/>
    <lineage>
        <taxon>Bacteria</taxon>
        <taxon>Bacillati</taxon>
        <taxon>Bacillota</taxon>
        <taxon>Bacilli</taxon>
        <taxon>Bacillales</taxon>
        <taxon>Bacillaceae</taxon>
        <taxon>Priestia</taxon>
    </lineage>
</organism>
<proteinExistence type="inferred from homology"/>
<dbReference type="PANTHER" id="PTHR37293:SF5">
    <property type="entry name" value="DNA REPLICATION PROTEIN"/>
    <property type="match status" value="1"/>
</dbReference>
<feature type="compositionally biased region" description="Basic and acidic residues" evidence="2">
    <location>
        <begin position="198"/>
        <end position="211"/>
    </location>
</feature>
<feature type="compositionally biased region" description="Polar residues" evidence="2">
    <location>
        <begin position="213"/>
        <end position="225"/>
    </location>
</feature>
<dbReference type="EMBL" id="CP009920">
    <property type="protein sequence ID" value="AJI23571.1"/>
    <property type="molecule type" value="Genomic_DNA"/>
</dbReference>
<dbReference type="InterPro" id="IPR006343">
    <property type="entry name" value="DnaB/C_C"/>
</dbReference>
<evidence type="ECO:0000259" key="3">
    <source>
        <dbReference type="Pfam" id="PF07261"/>
    </source>
</evidence>
<dbReference type="InterPro" id="IPR053162">
    <property type="entry name" value="DnaD"/>
</dbReference>
<dbReference type="Gene3D" id="1.10.10.630">
    <property type="entry name" value="DnaD domain-like"/>
    <property type="match status" value="1"/>
</dbReference>
<dbReference type="SUPFAM" id="SSF158499">
    <property type="entry name" value="DnaD domain-like"/>
    <property type="match status" value="1"/>
</dbReference>
<dbReference type="AlphaFoldDB" id="A0A0B6AJ77"/>
<name>A0A0B6AJ77_PRIM2</name>
<protein>
    <submittedName>
        <fullName evidence="4">DnaD domain protein</fullName>
    </submittedName>
</protein>
<dbReference type="NCBIfam" id="TIGR01446">
    <property type="entry name" value="DnaD_dom"/>
    <property type="match status" value="1"/>
</dbReference>
<feature type="region of interest" description="Disordered" evidence="2">
    <location>
        <begin position="198"/>
        <end position="228"/>
    </location>
</feature>
<evidence type="ECO:0000313" key="5">
    <source>
        <dbReference type="Proteomes" id="UP000031829"/>
    </source>
</evidence>
<comment type="similarity">
    <text evidence="1">Belongs to the DnaB/DnaD family.</text>
</comment>
<evidence type="ECO:0000256" key="1">
    <source>
        <dbReference type="ARBA" id="ARBA00093462"/>
    </source>
</evidence>
<evidence type="ECO:0000256" key="2">
    <source>
        <dbReference type="SAM" id="MobiDB-lite"/>
    </source>
</evidence>
<dbReference type="Pfam" id="PF07261">
    <property type="entry name" value="DnaB_2"/>
    <property type="match status" value="1"/>
</dbReference>
<sequence length="251" mass="28870">MSQVTTGFVIQPRLAFKNRFDKALYSVFLEEANFASDSYLQRGQLKITITQLAQELKVNRDVIKESIKRLEKDFYILKETLPKNKGILITVLNYDEYQNLASYQKSKNEAPEKPQQPTMEKNNVFTFFETTFGGSLSPKMAQDIGNWVDDFNGNEDVVIAAMKLAIRKKKAFWGYVQPILVDWHNKGVRTLEDARNLQNQSRREKNDKPKEVITNTSQGASGISEETQRLERIAQEKGLVTGEIRDTYVDF</sequence>
<gene>
    <name evidence="4" type="ORF">BG04_1469</name>
</gene>
<dbReference type="InterPro" id="IPR034829">
    <property type="entry name" value="DnaD-like_sf"/>
</dbReference>
<reference evidence="4 5" key="1">
    <citation type="journal article" date="2015" name="Genome Announc.">
        <title>Complete genome sequences for 35 biothreat assay-relevant bacillus species.</title>
        <authorList>
            <person name="Johnson S.L."/>
            <person name="Daligault H.E."/>
            <person name="Davenport K.W."/>
            <person name="Jaissle J."/>
            <person name="Frey K.G."/>
            <person name="Ladner J.T."/>
            <person name="Broomall S.M."/>
            <person name="Bishop-Lilly K.A."/>
            <person name="Bruce D.C."/>
            <person name="Gibbons H.S."/>
            <person name="Coyne S.R."/>
            <person name="Lo C.C."/>
            <person name="Meincke L."/>
            <person name="Munk A.C."/>
            <person name="Koroleva G.I."/>
            <person name="Rosenzweig C.N."/>
            <person name="Palacios G.F."/>
            <person name="Redden C.L."/>
            <person name="Minogue T.D."/>
            <person name="Chain P.S."/>
        </authorList>
    </citation>
    <scope>NUCLEOTIDE SEQUENCE [LARGE SCALE GENOMIC DNA]</scope>
    <source>
        <strain evidence="5">ATCC 14581 / DSM 32 / JCM 2506 / NBRC 15308 / NCIMB 9376 / NCTC 10342 / NRRL B-14308 / VKM B-512</strain>
    </source>
</reference>
<dbReference type="RefSeq" id="WP_034656704.1">
    <property type="nucleotide sequence ID" value="NZ_BCVB01000021.1"/>
</dbReference>
<dbReference type="GeneID" id="93644940"/>